<keyword evidence="1 7" id="KW-0963">Cytoplasm</keyword>
<feature type="site" description="Induces change in substrate recognition on ATP binding" evidence="7">
    <location>
        <position position="345"/>
    </location>
</feature>
<feature type="active site" evidence="7">
    <location>
        <position position="211"/>
    </location>
</feature>
<dbReference type="Pfam" id="PF01747">
    <property type="entry name" value="ATP-sulfurylase"/>
    <property type="match status" value="1"/>
</dbReference>
<evidence type="ECO:0000256" key="2">
    <source>
        <dbReference type="ARBA" id="ARBA00022679"/>
    </source>
</evidence>
<dbReference type="InterPro" id="IPR050512">
    <property type="entry name" value="Sulf_AdTrans/APS_kinase"/>
</dbReference>
<keyword evidence="3 7" id="KW-0548">Nucleotidyltransferase</keyword>
<dbReference type="Gene3D" id="3.40.50.300">
    <property type="entry name" value="P-loop containing nucleotide triphosphate hydrolases"/>
    <property type="match status" value="1"/>
</dbReference>
<evidence type="ECO:0000259" key="9">
    <source>
        <dbReference type="Pfam" id="PF14306"/>
    </source>
</evidence>
<evidence type="ECO:0000256" key="3">
    <source>
        <dbReference type="ARBA" id="ARBA00022695"/>
    </source>
</evidence>
<feature type="binding site" evidence="7">
    <location>
        <begin position="304"/>
        <end position="307"/>
    </location>
    <ligand>
        <name>ATP</name>
        <dbReference type="ChEBI" id="CHEBI:30616"/>
    </ligand>
</feature>
<dbReference type="OrthoDB" id="468at2759"/>
<feature type="active site" evidence="7">
    <location>
        <position position="210"/>
    </location>
</feature>
<protein>
    <recommendedName>
        <fullName evidence="7">Sulfate adenylyltransferase</fullName>
        <ecNumber evidence="7">2.7.7.4</ecNumber>
    </recommendedName>
    <alternativeName>
        <fullName evidence="7">ATP-sulfurylase</fullName>
    </alternativeName>
    <alternativeName>
        <fullName evidence="7">Sulfate adenylate transferase</fullName>
        <shortName evidence="7">SAT</shortName>
    </alternativeName>
</protein>
<dbReference type="GeneID" id="26842439"/>
<dbReference type="HAMAP" id="MF_03106">
    <property type="entry name" value="Sulf_adenylyltr_euk"/>
    <property type="match status" value="1"/>
</dbReference>
<evidence type="ECO:0000259" key="8">
    <source>
        <dbReference type="Pfam" id="PF01747"/>
    </source>
</evidence>
<name>A0A0V1PRE3_9ASCO</name>
<feature type="domain" description="ATP-sulfurylase PUA-like" evidence="9">
    <location>
        <begin position="5"/>
        <end position="172"/>
    </location>
</feature>
<dbReference type="FunFam" id="3.40.50.620:FF:000052">
    <property type="entry name" value="Sulfate adenylyltransferase"/>
    <property type="match status" value="1"/>
</dbReference>
<comment type="domain">
    <text evidence="7">The oligomerization domain is distantly related to APS kinases, but it is not functional and does not bind APS. It is required for oligomerization of the enzyme, although the oligomerization state has no effect on the catalytic activity of the enzyme.</text>
</comment>
<feature type="domain" description="Sulphate adenylyltransferase catalytic" evidence="8">
    <location>
        <begin position="183"/>
        <end position="403"/>
    </location>
</feature>
<feature type="binding site" evidence="7">
    <location>
        <begin position="208"/>
        <end position="211"/>
    </location>
    <ligand>
        <name>ATP</name>
        <dbReference type="ChEBI" id="CHEBI:30616"/>
    </ligand>
</feature>
<dbReference type="GO" id="GO:0019344">
    <property type="term" value="P:cysteine biosynthetic process"/>
    <property type="evidence" value="ECO:0007669"/>
    <property type="project" value="UniProtKB-KW"/>
</dbReference>
<dbReference type="InterPro" id="IPR027535">
    <property type="entry name" value="Sulf_adenylyltr_euk"/>
</dbReference>
<dbReference type="EMBL" id="LMYN01000208">
    <property type="protein sequence ID" value="KRZ98808.1"/>
    <property type="molecule type" value="Genomic_DNA"/>
</dbReference>
<dbReference type="InterPro" id="IPR025980">
    <property type="entry name" value="ATP-Sase_PUA-like_dom"/>
</dbReference>
<comment type="caution">
    <text evidence="7">Lacks conserved residue(s) required for the propagation of feature annotation.</text>
</comment>
<dbReference type="InterPro" id="IPR024951">
    <property type="entry name" value="Sulfurylase_cat_dom"/>
</dbReference>
<organism evidence="10 11">
    <name type="scientific">Debaryomyces fabryi</name>
    <dbReference type="NCBI Taxonomy" id="58627"/>
    <lineage>
        <taxon>Eukaryota</taxon>
        <taxon>Fungi</taxon>
        <taxon>Dikarya</taxon>
        <taxon>Ascomycota</taxon>
        <taxon>Saccharomycotina</taxon>
        <taxon>Pichiomycetes</taxon>
        <taxon>Debaryomycetaceae</taxon>
        <taxon>Debaryomyces</taxon>
    </lineage>
</organism>
<keyword evidence="11" id="KW-1185">Reference proteome</keyword>
<proteinExistence type="inferred from homology"/>
<keyword evidence="7" id="KW-0486">Methionine biosynthesis</keyword>
<dbReference type="SUPFAM" id="SSF52374">
    <property type="entry name" value="Nucleotidylyl transferase"/>
    <property type="match status" value="1"/>
</dbReference>
<dbReference type="InterPro" id="IPR014729">
    <property type="entry name" value="Rossmann-like_a/b/a_fold"/>
</dbReference>
<keyword evidence="7" id="KW-0198">Cysteine biosynthesis</keyword>
<sequence>MPIPAPHGGKLQDLVIRDSSIRSDLFKEIADKKYKSLTLSPRQLCDLELILNGGFSPLTGFLNEEDYNSVVHDMRLSSVKDEKTGKGLLWPMPITLDVAQELAGELSKGEKIVLKDLRDEKPLALLTVETIYKPNKQTEAEKVFRGDPEHPANKYLFETAQDFYVGGSIQGLDYPTHYDYIPFRKTPTELREEFSKLGWDQQKVVAFQTRNPMHRAHRELTVRAANDLGSDGHILIHPVVGLTKPGDIDHHTRVKVYQQILKKYPEGLATLSLLPLAMRMGGDREAMWHSLIRMNYGVDHFIVGRDHAGPGSNSKGVEFYGPYDAQELLAKYKDELEPKIKVVPFRMVTYLPDEDRYAPIDTIDTSKVKTANISGTELRQRLRDGTEIPSWFSYPEVVKILRESNPPRFKQGFAILIDSSDSKQGEYLSFALQSTLNQFSGERRITKLSSEQASPFIVNELVKSGSGVIVPTKSNQSDIVKAVGSGNAIVVNINGEQNTDQGIFSLNKNNDDFDLTSVISDIVEYLVSQGFYQQS</sequence>
<feature type="binding site" evidence="7">
    <location>
        <position position="210"/>
    </location>
    <ligand>
        <name>sulfate</name>
        <dbReference type="ChEBI" id="CHEBI:16189"/>
    </ligand>
</feature>
<gene>
    <name evidence="7" type="primary">MET3</name>
    <name evidence="10" type="ORF">AC631_05430</name>
</gene>
<comment type="subunit">
    <text evidence="6 7">Homohexamer. Dimer of trimers.</text>
</comment>
<dbReference type="PANTHER" id="PTHR42700">
    <property type="entry name" value="SULFATE ADENYLYLTRANSFERASE"/>
    <property type="match status" value="1"/>
</dbReference>
<dbReference type="AlphaFoldDB" id="A0A0V1PRE3"/>
<dbReference type="CDD" id="cd00517">
    <property type="entry name" value="ATPS"/>
    <property type="match status" value="1"/>
</dbReference>
<dbReference type="InterPro" id="IPR027417">
    <property type="entry name" value="P-loop_NTPase"/>
</dbReference>
<comment type="caution">
    <text evidence="10">The sequence shown here is derived from an EMBL/GenBank/DDBJ whole genome shotgun (WGS) entry which is preliminary data.</text>
</comment>
<dbReference type="GO" id="GO:0009086">
    <property type="term" value="P:methionine biosynthetic process"/>
    <property type="evidence" value="ECO:0007669"/>
    <property type="project" value="UniProtKB-KW"/>
</dbReference>
<dbReference type="GO" id="GO:0019379">
    <property type="term" value="P:sulfate assimilation, phosphoadenylyl sulfate reduction by phosphoadenylyl-sulfate reductase (thioredoxin)"/>
    <property type="evidence" value="ECO:0007669"/>
    <property type="project" value="TreeGrafter"/>
</dbReference>
<dbReference type="PANTHER" id="PTHR42700:SF1">
    <property type="entry name" value="SULFATE ADENYLYLTRANSFERASE"/>
    <property type="match status" value="1"/>
</dbReference>
<dbReference type="GO" id="GO:0010134">
    <property type="term" value="P:sulfate assimilation via adenylyl sulfate reduction"/>
    <property type="evidence" value="ECO:0007669"/>
    <property type="project" value="TreeGrafter"/>
</dbReference>
<comment type="similarity">
    <text evidence="7">Belongs to the sulfate adenylyltransferase family.</text>
</comment>
<dbReference type="Gene3D" id="3.10.400.10">
    <property type="entry name" value="Sulfate adenylyltransferase"/>
    <property type="match status" value="1"/>
</dbReference>
<dbReference type="Pfam" id="PF14306">
    <property type="entry name" value="PUA_2"/>
    <property type="match status" value="1"/>
</dbReference>
<evidence type="ECO:0000256" key="1">
    <source>
        <dbReference type="ARBA" id="ARBA00022490"/>
    </source>
</evidence>
<dbReference type="RefSeq" id="XP_015464911.1">
    <property type="nucleotide sequence ID" value="XM_015614259.1"/>
</dbReference>
<keyword evidence="4 7" id="KW-0547">Nucleotide-binding</keyword>
<feature type="region of interest" description="Required for oligomerization; adenylyl-sulfate kinase-like" evidence="7">
    <location>
        <begin position="411"/>
        <end position="535"/>
    </location>
</feature>
<comment type="catalytic activity">
    <reaction evidence="7">
        <text>sulfate + ATP + H(+) = adenosine 5'-phosphosulfate + diphosphate</text>
        <dbReference type="Rhea" id="RHEA:18133"/>
        <dbReference type="ChEBI" id="CHEBI:15378"/>
        <dbReference type="ChEBI" id="CHEBI:16189"/>
        <dbReference type="ChEBI" id="CHEBI:30616"/>
        <dbReference type="ChEBI" id="CHEBI:33019"/>
        <dbReference type="ChEBI" id="CHEBI:58243"/>
        <dbReference type="EC" id="2.7.7.4"/>
    </reaction>
</comment>
<evidence type="ECO:0000256" key="7">
    <source>
        <dbReference type="HAMAP-Rule" id="MF_03106"/>
    </source>
</evidence>
<dbReference type="EC" id="2.7.7.4" evidence="7"/>
<dbReference type="UniPathway" id="UPA00140">
    <property type="reaction ID" value="UER00204"/>
</dbReference>
<dbReference type="GO" id="GO:0005737">
    <property type="term" value="C:cytoplasm"/>
    <property type="evidence" value="ECO:0007669"/>
    <property type="project" value="UniProtKB-SubCell"/>
</dbReference>
<feature type="region of interest" description="N-terminal" evidence="7">
    <location>
        <begin position="1"/>
        <end position="178"/>
    </location>
</feature>
<evidence type="ECO:0000256" key="4">
    <source>
        <dbReference type="ARBA" id="ARBA00022741"/>
    </source>
</evidence>
<evidence type="ECO:0000256" key="6">
    <source>
        <dbReference type="ARBA" id="ARBA00062002"/>
    </source>
</evidence>
<dbReference type="NCBIfam" id="TIGR00339">
    <property type="entry name" value="sopT"/>
    <property type="match status" value="1"/>
</dbReference>
<dbReference type="Gene3D" id="3.40.50.620">
    <property type="entry name" value="HUPs"/>
    <property type="match status" value="1"/>
</dbReference>
<comment type="pathway">
    <text evidence="7">Sulfur metabolism; hydrogen sulfide biosynthesis; sulfite from sulfate: step 1/3.</text>
</comment>
<dbReference type="GO" id="GO:0004781">
    <property type="term" value="F:sulfate adenylyltransferase (ATP) activity"/>
    <property type="evidence" value="ECO:0007669"/>
    <property type="project" value="UniProtKB-UniRule"/>
</dbReference>
<dbReference type="Proteomes" id="UP000054251">
    <property type="component" value="Unassembled WGS sequence"/>
</dbReference>
<keyword evidence="7" id="KW-0028">Amino-acid biosynthesis</keyword>
<keyword evidence="2 7" id="KW-0808">Transferase</keyword>
<dbReference type="GO" id="GO:0005524">
    <property type="term" value="F:ATP binding"/>
    <property type="evidence" value="ECO:0007669"/>
    <property type="project" value="UniProtKB-KW"/>
</dbReference>
<evidence type="ECO:0000313" key="10">
    <source>
        <dbReference type="EMBL" id="KRZ98808.1"/>
    </source>
</evidence>
<dbReference type="GO" id="GO:0070814">
    <property type="term" value="P:hydrogen sulfide biosynthetic process"/>
    <property type="evidence" value="ECO:0007669"/>
    <property type="project" value="UniProtKB-UniRule"/>
</dbReference>
<feature type="site" description="Transition state stabilizer" evidence="7">
    <location>
        <position position="217"/>
    </location>
</feature>
<comment type="subcellular location">
    <subcellularLocation>
        <location evidence="7">Cytoplasm</location>
    </subcellularLocation>
</comment>
<dbReference type="SUPFAM" id="SSF88697">
    <property type="entry name" value="PUA domain-like"/>
    <property type="match status" value="1"/>
</dbReference>
<reference evidence="10 11" key="1">
    <citation type="submission" date="2015-11" db="EMBL/GenBank/DDBJ databases">
        <title>The genome of Debaryomyces fabryi.</title>
        <authorList>
            <person name="Tafer H."/>
            <person name="Lopandic K."/>
        </authorList>
    </citation>
    <scope>NUCLEOTIDE SEQUENCE [LARGE SCALE GENOMIC DNA]</scope>
    <source>
        <strain evidence="10 11">CBS 789</strain>
    </source>
</reference>
<feature type="site" description="Transition state stabilizer" evidence="7">
    <location>
        <position position="214"/>
    </location>
</feature>
<feature type="binding site" evidence="7">
    <location>
        <position position="348"/>
    </location>
    <ligand>
        <name>ATP</name>
        <dbReference type="ChEBI" id="CHEBI:30616"/>
    </ligand>
</feature>
<accession>A0A0V1PRE3</accession>
<feature type="active site" evidence="7">
    <location>
        <position position="209"/>
    </location>
</feature>
<feature type="binding site" evidence="7">
    <location>
        <position position="208"/>
    </location>
    <ligand>
        <name>sulfate</name>
        <dbReference type="ChEBI" id="CHEBI:16189"/>
    </ligand>
</feature>
<keyword evidence="5 7" id="KW-0067">ATP-binding</keyword>
<comment type="function">
    <text evidence="7">Catalyzes the first intracellular reaction of sulfate assimilation, forming adenosine-5'-phosphosulfate (APS) from inorganic sulfate and ATP. Plays an important role in sulfate activation as a component of the biosynthesis pathway of sulfur-containing amino acids.</text>
</comment>
<feature type="binding site" evidence="7">
    <location>
        <position position="308"/>
    </location>
    <ligand>
        <name>sulfate</name>
        <dbReference type="ChEBI" id="CHEBI:16189"/>
    </ligand>
</feature>
<dbReference type="SUPFAM" id="SSF52540">
    <property type="entry name" value="P-loop containing nucleoside triphosphate hydrolases"/>
    <property type="match status" value="1"/>
</dbReference>
<evidence type="ECO:0000313" key="11">
    <source>
        <dbReference type="Proteomes" id="UP000054251"/>
    </source>
</evidence>
<dbReference type="InterPro" id="IPR015947">
    <property type="entry name" value="PUA-like_sf"/>
</dbReference>
<evidence type="ECO:0000256" key="5">
    <source>
        <dbReference type="ARBA" id="ARBA00022840"/>
    </source>
</evidence>
<dbReference type="InterPro" id="IPR002650">
    <property type="entry name" value="Sulphate_adenylyltransferase"/>
</dbReference>